<protein>
    <submittedName>
        <fullName evidence="1">Uncharacterized protein</fullName>
    </submittedName>
</protein>
<proteinExistence type="predicted"/>
<name>A0A4Z1JWF7_9HELO</name>
<keyword evidence="2" id="KW-1185">Reference proteome</keyword>
<evidence type="ECO:0000313" key="2">
    <source>
        <dbReference type="Proteomes" id="UP000297229"/>
    </source>
</evidence>
<sequence length="71" mass="7896">MAAVSSRLLYLSASCDQSANSRYLWCGEQIEMRAAASYKFVMGIIDGDREATEFDAKAAIKAIKKRFDVLI</sequence>
<accession>A0A4Z1JWF7</accession>
<organism evidence="1 2">
    <name type="scientific">Botrytis elliptica</name>
    <dbReference type="NCBI Taxonomy" id="278938"/>
    <lineage>
        <taxon>Eukaryota</taxon>
        <taxon>Fungi</taxon>
        <taxon>Dikarya</taxon>
        <taxon>Ascomycota</taxon>
        <taxon>Pezizomycotina</taxon>
        <taxon>Leotiomycetes</taxon>
        <taxon>Helotiales</taxon>
        <taxon>Sclerotiniaceae</taxon>
        <taxon>Botrytis</taxon>
    </lineage>
</organism>
<gene>
    <name evidence="1" type="ORF">BELL_0073g00190</name>
</gene>
<dbReference type="EMBL" id="PQXM01000073">
    <property type="protein sequence ID" value="TGO78259.1"/>
    <property type="molecule type" value="Genomic_DNA"/>
</dbReference>
<evidence type="ECO:0000313" key="1">
    <source>
        <dbReference type="EMBL" id="TGO78259.1"/>
    </source>
</evidence>
<dbReference type="Proteomes" id="UP000297229">
    <property type="component" value="Unassembled WGS sequence"/>
</dbReference>
<reference evidence="1 2" key="1">
    <citation type="submission" date="2017-12" db="EMBL/GenBank/DDBJ databases">
        <title>Comparative genomics of Botrytis spp.</title>
        <authorList>
            <person name="Valero-Jimenez C.A."/>
            <person name="Tapia P."/>
            <person name="Veloso J."/>
            <person name="Silva-Moreno E."/>
            <person name="Staats M."/>
            <person name="Valdes J.H."/>
            <person name="Van Kan J.A.L."/>
        </authorList>
    </citation>
    <scope>NUCLEOTIDE SEQUENCE [LARGE SCALE GENOMIC DNA]</scope>
    <source>
        <strain evidence="1 2">Be9601</strain>
    </source>
</reference>
<comment type="caution">
    <text evidence="1">The sequence shown here is derived from an EMBL/GenBank/DDBJ whole genome shotgun (WGS) entry which is preliminary data.</text>
</comment>
<dbReference type="AlphaFoldDB" id="A0A4Z1JWF7"/>